<reference evidence="1 2" key="1">
    <citation type="submission" date="2018-02" db="EMBL/GenBank/DDBJ databases">
        <title>Complete genome of Nitrosopumilus ureaphilus PS0.</title>
        <authorList>
            <person name="Qin W."/>
            <person name="Zheng Y."/>
            <person name="Stahl D.A."/>
        </authorList>
    </citation>
    <scope>NUCLEOTIDE SEQUENCE [LARGE SCALE GENOMIC DNA]</scope>
    <source>
        <strain evidence="1 2">PS0</strain>
    </source>
</reference>
<dbReference type="AlphaFoldDB" id="A0A7D5M535"/>
<protein>
    <submittedName>
        <fullName evidence="1">Uncharacterized protein</fullName>
    </submittedName>
</protein>
<keyword evidence="2" id="KW-1185">Reference proteome</keyword>
<proteinExistence type="predicted"/>
<dbReference type="KEGG" id="nue:C5F50_09885"/>
<gene>
    <name evidence="1" type="ORF">C5F50_09885</name>
</gene>
<evidence type="ECO:0000313" key="1">
    <source>
        <dbReference type="EMBL" id="QLH07346.1"/>
    </source>
</evidence>
<organism evidence="1 2">
    <name type="scientific">Nitrosopumilus ureiphilus</name>
    <dbReference type="NCBI Taxonomy" id="1470067"/>
    <lineage>
        <taxon>Archaea</taxon>
        <taxon>Nitrososphaerota</taxon>
        <taxon>Nitrososphaeria</taxon>
        <taxon>Nitrosopumilales</taxon>
        <taxon>Nitrosopumilaceae</taxon>
        <taxon>Nitrosopumilus</taxon>
    </lineage>
</organism>
<accession>A0A7D5M535</accession>
<dbReference type="Proteomes" id="UP000509478">
    <property type="component" value="Chromosome"/>
</dbReference>
<dbReference type="EMBL" id="CP026995">
    <property type="protein sequence ID" value="QLH07346.1"/>
    <property type="molecule type" value="Genomic_DNA"/>
</dbReference>
<sequence>MIYLKVRESKKMVFDLFDKKIDRYIIKINYQNYGHGKIFDGNDNLLGNIMPGTEPNANHLLVQLSNSESVLHIKKSGHALDRELHIEDKNEETLGKIKGNRSEMFVVFFEIETIGKIIVKIDVKQNQCLIKNNKEPIAMVSMQ</sequence>
<name>A0A7D5M535_9ARCH</name>
<evidence type="ECO:0000313" key="2">
    <source>
        <dbReference type="Proteomes" id="UP000509478"/>
    </source>
</evidence>